<feature type="region of interest" description="Disordered" evidence="1">
    <location>
        <begin position="342"/>
        <end position="408"/>
    </location>
</feature>
<feature type="compositionally biased region" description="Polar residues" evidence="1">
    <location>
        <begin position="365"/>
        <end position="375"/>
    </location>
</feature>
<feature type="region of interest" description="Disordered" evidence="1">
    <location>
        <begin position="110"/>
        <end position="221"/>
    </location>
</feature>
<proteinExistence type="predicted"/>
<feature type="region of interest" description="Disordered" evidence="1">
    <location>
        <begin position="256"/>
        <end position="280"/>
    </location>
</feature>
<feature type="compositionally biased region" description="Basic and acidic residues" evidence="1">
    <location>
        <begin position="136"/>
        <end position="161"/>
    </location>
</feature>
<accession>A0ABP8J7K1</accession>
<feature type="compositionally biased region" description="Polar residues" evidence="1">
    <location>
        <begin position="192"/>
        <end position="202"/>
    </location>
</feature>
<dbReference type="Proteomes" id="UP001500635">
    <property type="component" value="Unassembled WGS sequence"/>
</dbReference>
<sequence length="511" mass="54030">MSDDAPTATGRAGKPAKFNKYAWLKNTTHAPGITGAQWYALIEVFNRSDAAGGNAYLSAEALARVSGLSERAARKALVTLVDRGVIVRVAKGGRAGDGRQWASTYALGDLLSPNESGRRPVDPANGPTNLSGQPEQECRSTPEVNRNESAGRHAGRPEQECRSSGGSTGTFGYVNRHFEVPQPEPQFLPSDQLPTDQLSTDQLARGSTPGNAHARARESQDDVSALADLEHLFGGSTGAPADPPAALVVDAGVVDAPPAEEGTPHTFGRRTPHEPPRRTLYDAGNGVARVRLPGDYPDLLDPKGTALKLMPGMLEAEGRAFLDAYRLSGQPQDRRGLRTYLAAAPKDDDGRKIAPEPIGEPAPTTPGNEVPTGTVSADAPPNPDGSRNELPDPGALPHPAASGQCAPEDATAEQLSQIRAKMRTAILRGLKNGPRRLSKVQSAATGSCYRHQDLVPQPADLFRDVVHDLAQEALIVVTYDEPERPRPNGTKPARVAALTSAGRAVLQEVAA</sequence>
<feature type="compositionally biased region" description="Basic and acidic residues" evidence="1">
    <location>
        <begin position="345"/>
        <end position="354"/>
    </location>
</feature>
<evidence type="ECO:0000313" key="2">
    <source>
        <dbReference type="EMBL" id="GAA4386401.1"/>
    </source>
</evidence>
<evidence type="ECO:0000256" key="1">
    <source>
        <dbReference type="SAM" id="MobiDB-lite"/>
    </source>
</evidence>
<feature type="compositionally biased region" description="Basic and acidic residues" evidence="1">
    <location>
        <begin position="271"/>
        <end position="280"/>
    </location>
</feature>
<name>A0ABP8J7K1_9ACTN</name>
<evidence type="ECO:0000313" key="3">
    <source>
        <dbReference type="Proteomes" id="UP001500635"/>
    </source>
</evidence>
<evidence type="ECO:0008006" key="4">
    <source>
        <dbReference type="Google" id="ProtNLM"/>
    </source>
</evidence>
<gene>
    <name evidence="2" type="ORF">GCM10023147_09610</name>
</gene>
<protein>
    <recommendedName>
        <fullName evidence="4">Helix-turn-helix domain-containing protein</fullName>
    </recommendedName>
</protein>
<reference evidence="3" key="1">
    <citation type="journal article" date="2019" name="Int. J. Syst. Evol. Microbiol.">
        <title>The Global Catalogue of Microorganisms (GCM) 10K type strain sequencing project: providing services to taxonomists for standard genome sequencing and annotation.</title>
        <authorList>
            <consortium name="The Broad Institute Genomics Platform"/>
            <consortium name="The Broad Institute Genome Sequencing Center for Infectious Disease"/>
            <person name="Wu L."/>
            <person name="Ma J."/>
        </authorList>
    </citation>
    <scope>NUCLEOTIDE SEQUENCE [LARGE SCALE GENOMIC DNA]</scope>
    <source>
        <strain evidence="3">JCM 17688</strain>
    </source>
</reference>
<organism evidence="2 3">
    <name type="scientific">Tsukamurella soli</name>
    <dbReference type="NCBI Taxonomy" id="644556"/>
    <lineage>
        <taxon>Bacteria</taxon>
        <taxon>Bacillati</taxon>
        <taxon>Actinomycetota</taxon>
        <taxon>Actinomycetes</taxon>
        <taxon>Mycobacteriales</taxon>
        <taxon>Tsukamurellaceae</taxon>
        <taxon>Tsukamurella</taxon>
    </lineage>
</organism>
<comment type="caution">
    <text evidence="2">The sequence shown here is derived from an EMBL/GenBank/DDBJ whole genome shotgun (WGS) entry which is preliminary data.</text>
</comment>
<keyword evidence="3" id="KW-1185">Reference proteome</keyword>
<dbReference type="RefSeq" id="WP_344991646.1">
    <property type="nucleotide sequence ID" value="NZ_BAABFR010000009.1"/>
</dbReference>
<dbReference type="EMBL" id="BAABFR010000009">
    <property type="protein sequence ID" value="GAA4386401.1"/>
    <property type="molecule type" value="Genomic_DNA"/>
</dbReference>